<feature type="domain" description="Putative restriction endonuclease" evidence="2">
    <location>
        <begin position="28"/>
        <end position="171"/>
    </location>
</feature>
<dbReference type="InterPro" id="IPR011335">
    <property type="entry name" value="Restrct_endonuc-II-like"/>
</dbReference>
<feature type="region of interest" description="Disordered" evidence="1">
    <location>
        <begin position="204"/>
        <end position="260"/>
    </location>
</feature>
<evidence type="ECO:0000256" key="1">
    <source>
        <dbReference type="SAM" id="MobiDB-lite"/>
    </source>
</evidence>
<organism evidence="3 4">
    <name type="scientific">Planktothrix serta PCC 8927</name>
    <dbReference type="NCBI Taxonomy" id="671068"/>
    <lineage>
        <taxon>Bacteria</taxon>
        <taxon>Bacillati</taxon>
        <taxon>Cyanobacteriota</taxon>
        <taxon>Cyanophyceae</taxon>
        <taxon>Oscillatoriophycideae</taxon>
        <taxon>Oscillatoriales</taxon>
        <taxon>Microcoleaceae</taxon>
        <taxon>Planktothrix</taxon>
    </lineage>
</organism>
<gene>
    <name evidence="3" type="ORF">PL8927_720090</name>
</gene>
<dbReference type="InterPro" id="IPR012296">
    <property type="entry name" value="Nuclease_put_TT1808"/>
</dbReference>
<evidence type="ECO:0000313" key="3">
    <source>
        <dbReference type="EMBL" id="VXD21587.1"/>
    </source>
</evidence>
<protein>
    <recommendedName>
        <fullName evidence="2">Putative restriction endonuclease domain-containing protein</fullName>
    </recommendedName>
</protein>
<dbReference type="PANTHER" id="PTHR33352:SF3">
    <property type="entry name" value="SLR1612 PROTEIN"/>
    <property type="match status" value="1"/>
</dbReference>
<reference evidence="3" key="1">
    <citation type="submission" date="2019-10" db="EMBL/GenBank/DDBJ databases">
        <authorList>
            <consortium name="Genoscope - CEA"/>
            <person name="William W."/>
        </authorList>
    </citation>
    <scope>NUCLEOTIDE SEQUENCE [LARGE SCALE GENOMIC DNA]</scope>
    <source>
        <strain evidence="3">BBR_PRJEB10992</strain>
    </source>
</reference>
<feature type="compositionally biased region" description="Low complexity" evidence="1">
    <location>
        <begin position="251"/>
        <end position="260"/>
    </location>
</feature>
<dbReference type="OrthoDB" id="557157at2"/>
<dbReference type="SUPFAM" id="SSF52980">
    <property type="entry name" value="Restriction endonuclease-like"/>
    <property type="match status" value="1"/>
</dbReference>
<dbReference type="Proteomes" id="UP000184550">
    <property type="component" value="Unassembled WGS sequence"/>
</dbReference>
<accession>A0A7Z9BUF3</accession>
<dbReference type="Pfam" id="PF05685">
    <property type="entry name" value="Uma2"/>
    <property type="match status" value="1"/>
</dbReference>
<dbReference type="InterPro" id="IPR008538">
    <property type="entry name" value="Uma2"/>
</dbReference>
<name>A0A7Z9BUF3_9CYAN</name>
<evidence type="ECO:0000313" key="4">
    <source>
        <dbReference type="Proteomes" id="UP000184550"/>
    </source>
</evidence>
<dbReference type="RefSeq" id="WP_083623939.1">
    <property type="nucleotide sequence ID" value="NZ_LR734877.1"/>
</dbReference>
<dbReference type="CDD" id="cd06260">
    <property type="entry name" value="DUF820-like"/>
    <property type="match status" value="1"/>
</dbReference>
<dbReference type="EMBL" id="CZCU02000149">
    <property type="protein sequence ID" value="VXD21587.1"/>
    <property type="molecule type" value="Genomic_DNA"/>
</dbReference>
<comment type="caution">
    <text evidence="3">The sequence shown here is derived from an EMBL/GenBank/DDBJ whole genome shotgun (WGS) entry which is preliminary data.</text>
</comment>
<dbReference type="Gene3D" id="3.90.1570.10">
    <property type="entry name" value="tt1808, chain A"/>
    <property type="match status" value="1"/>
</dbReference>
<keyword evidence="4" id="KW-1185">Reference proteome</keyword>
<proteinExistence type="predicted"/>
<evidence type="ECO:0000259" key="2">
    <source>
        <dbReference type="Pfam" id="PF05685"/>
    </source>
</evidence>
<feature type="compositionally biased region" description="Basic and acidic residues" evidence="1">
    <location>
        <begin position="204"/>
        <end position="250"/>
    </location>
</feature>
<dbReference type="AlphaFoldDB" id="A0A7Z9BUF3"/>
<sequence>MALTAQQIADLMPDTSQLESDEPEMESSLHYLQLALLVSGLDWLWRDREDYFIGANLTVYYSQQQLKNREFRGPDFFVAKNTAKRPRRSWVVWQEDGKYPDIIIELLSDSTAKVDRQEKKILYQNRFRTPEYFWFSPEDLELAGFRLSGEDYQPILINELGLLWSDVLGLNLGIYNNQLRYFSPEGELIPTPEEAALQAQTFAETERQRAEQECQRAEQERQRAETEHQRAETEHQRAETERQRAERLAEQLRALGINPD</sequence>
<dbReference type="PANTHER" id="PTHR33352">
    <property type="entry name" value="SLR1095 PROTEIN"/>
    <property type="match status" value="1"/>
</dbReference>